<dbReference type="Gene3D" id="1.10.287.130">
    <property type="match status" value="1"/>
</dbReference>
<dbReference type="PRINTS" id="PR00344">
    <property type="entry name" value="BCTRLSENSOR"/>
</dbReference>
<dbReference type="InterPro" id="IPR036890">
    <property type="entry name" value="HATPase_C_sf"/>
</dbReference>
<evidence type="ECO:0000256" key="2">
    <source>
        <dbReference type="ARBA" id="ARBA00012438"/>
    </source>
</evidence>
<dbReference type="Pfam" id="PF02518">
    <property type="entry name" value="HATPase_c"/>
    <property type="match status" value="1"/>
</dbReference>
<dbReference type="Gene3D" id="3.30.565.10">
    <property type="entry name" value="Histidine kinase-like ATPase, C-terminal domain"/>
    <property type="match status" value="1"/>
</dbReference>
<dbReference type="EMBL" id="JAJVKT010000003">
    <property type="protein sequence ID" value="MCE7507586.1"/>
    <property type="molecule type" value="Genomic_DNA"/>
</dbReference>
<dbReference type="SUPFAM" id="SSF52172">
    <property type="entry name" value="CheY-like"/>
    <property type="match status" value="1"/>
</dbReference>
<organism evidence="10 11">
    <name type="scientific">Alloalcanivorax xenomutans</name>
    <dbReference type="NCBI Taxonomy" id="1094342"/>
    <lineage>
        <taxon>Bacteria</taxon>
        <taxon>Pseudomonadati</taxon>
        <taxon>Pseudomonadota</taxon>
        <taxon>Gammaproteobacteria</taxon>
        <taxon>Oceanospirillales</taxon>
        <taxon>Alcanivoracaceae</taxon>
        <taxon>Alloalcanivorax</taxon>
    </lineage>
</organism>
<dbReference type="Pfam" id="PF00072">
    <property type="entry name" value="Response_reg"/>
    <property type="match status" value="1"/>
</dbReference>
<evidence type="ECO:0000259" key="8">
    <source>
        <dbReference type="PROSITE" id="PS50109"/>
    </source>
</evidence>
<evidence type="ECO:0000313" key="11">
    <source>
        <dbReference type="Proteomes" id="UP001107961"/>
    </source>
</evidence>
<dbReference type="GO" id="GO:0009927">
    <property type="term" value="F:histidine phosphotransfer kinase activity"/>
    <property type="evidence" value="ECO:0007669"/>
    <property type="project" value="TreeGrafter"/>
</dbReference>
<proteinExistence type="predicted"/>
<feature type="domain" description="Histidine kinase" evidence="8">
    <location>
        <begin position="113"/>
        <end position="325"/>
    </location>
</feature>
<evidence type="ECO:0000256" key="6">
    <source>
        <dbReference type="PROSITE-ProRule" id="PRU00169"/>
    </source>
</evidence>
<dbReference type="PANTHER" id="PTHR43047:SF9">
    <property type="entry name" value="HISTIDINE KINASE"/>
    <property type="match status" value="1"/>
</dbReference>
<keyword evidence="3 6" id="KW-0597">Phosphoprotein</keyword>
<dbReference type="CDD" id="cd00082">
    <property type="entry name" value="HisKA"/>
    <property type="match status" value="1"/>
</dbReference>
<evidence type="ECO:0000256" key="5">
    <source>
        <dbReference type="ARBA" id="ARBA00022777"/>
    </source>
</evidence>
<name>A0A9Q3ZDI9_9GAMM</name>
<dbReference type="Pfam" id="PF00512">
    <property type="entry name" value="HisKA"/>
    <property type="match status" value="1"/>
</dbReference>
<dbReference type="EC" id="2.7.13.3" evidence="2"/>
<dbReference type="InterPro" id="IPR003661">
    <property type="entry name" value="HisK_dim/P_dom"/>
</dbReference>
<keyword evidence="4" id="KW-0808">Transferase</keyword>
<dbReference type="GO" id="GO:0000155">
    <property type="term" value="F:phosphorelay sensor kinase activity"/>
    <property type="evidence" value="ECO:0007669"/>
    <property type="project" value="InterPro"/>
</dbReference>
<evidence type="ECO:0000256" key="1">
    <source>
        <dbReference type="ARBA" id="ARBA00000085"/>
    </source>
</evidence>
<keyword evidence="11" id="KW-1185">Reference proteome</keyword>
<dbReference type="InterPro" id="IPR003594">
    <property type="entry name" value="HATPase_dom"/>
</dbReference>
<evidence type="ECO:0000259" key="9">
    <source>
        <dbReference type="PROSITE" id="PS50110"/>
    </source>
</evidence>
<evidence type="ECO:0000256" key="3">
    <source>
        <dbReference type="ARBA" id="ARBA00022553"/>
    </source>
</evidence>
<dbReference type="GeneID" id="94686306"/>
<dbReference type="Proteomes" id="UP001107961">
    <property type="component" value="Unassembled WGS sequence"/>
</dbReference>
<dbReference type="SMART" id="SM00448">
    <property type="entry name" value="REC"/>
    <property type="match status" value="1"/>
</dbReference>
<sequence length="473" mass="52508">MADTSKDSDNARQSPWDLHEARLMAENARLRRICDALIERVEGSGMAPTAPYAAFQHSVVLAQQVRERTQALRETNRQLMAEIEERRRVEQRLREATDKAEQANLSKTKFVAAVSHDLMQPLNAARLFTSALQEDSDERASPMLNHIDTALRDLESLITTLSDASKLDAGVVTAETMAFPLSQLLDVLAEEFRQMAALKGLRFRYVPTSLVVRSDPQLLSRIMRNLLSNAIRYTDSGTVLLGCRRRGAEVEVWVADTGIGIGQDQIGSIFQEFKRGKRAVEYHERGLGLGLSIVEKISRILEHPLSVTSRENQGSRFLLRLPVTTLSQAGQQALAQSSEERSALTGLRVWVVDNDRAICAGMRTLLEQWGCQVVAAESLPELRQQVDVGAGDAQVLIMDYHLDPDTDDGLTVAGQINAARSEPLPVIMLTADREQELKQRCATHGYMLLYKPVKPMKLKLALQHVLVGRGPGS</sequence>
<reference evidence="10" key="1">
    <citation type="submission" date="2022-01" db="EMBL/GenBank/DDBJ databases">
        <authorList>
            <person name="Karlyshev A.V."/>
            <person name="Jaspars M."/>
        </authorList>
    </citation>
    <scope>NUCLEOTIDE SEQUENCE</scope>
    <source>
        <strain evidence="10">AGSA3-2</strain>
    </source>
</reference>
<dbReference type="NCBIfam" id="NF041832">
    <property type="entry name" value="near_NosP_CTERM"/>
    <property type="match status" value="1"/>
</dbReference>
<dbReference type="InterPro" id="IPR011006">
    <property type="entry name" value="CheY-like_superfamily"/>
</dbReference>
<keyword evidence="7" id="KW-0175">Coiled coil</keyword>
<dbReference type="PANTHER" id="PTHR43047">
    <property type="entry name" value="TWO-COMPONENT HISTIDINE PROTEIN KINASE"/>
    <property type="match status" value="1"/>
</dbReference>
<feature type="modified residue" description="4-aspartylphosphate" evidence="6">
    <location>
        <position position="399"/>
    </location>
</feature>
<accession>A0A9Q3ZDI9</accession>
<evidence type="ECO:0000256" key="4">
    <source>
        <dbReference type="ARBA" id="ARBA00022679"/>
    </source>
</evidence>
<dbReference type="SUPFAM" id="SSF55874">
    <property type="entry name" value="ATPase domain of HSP90 chaperone/DNA topoisomerase II/histidine kinase"/>
    <property type="match status" value="1"/>
</dbReference>
<feature type="domain" description="Response regulatory" evidence="9">
    <location>
        <begin position="348"/>
        <end position="466"/>
    </location>
</feature>
<evidence type="ECO:0000256" key="7">
    <source>
        <dbReference type="SAM" id="Coils"/>
    </source>
</evidence>
<gene>
    <name evidence="10" type="ORF">LZG35_02970</name>
</gene>
<dbReference type="RefSeq" id="WP_097058801.1">
    <property type="nucleotide sequence ID" value="NZ_CP136538.1"/>
</dbReference>
<comment type="catalytic activity">
    <reaction evidence="1">
        <text>ATP + protein L-histidine = ADP + protein N-phospho-L-histidine.</text>
        <dbReference type="EC" id="2.7.13.3"/>
    </reaction>
</comment>
<dbReference type="SMART" id="SM00388">
    <property type="entry name" value="HisKA"/>
    <property type="match status" value="1"/>
</dbReference>
<dbReference type="Gene3D" id="3.40.50.2300">
    <property type="match status" value="1"/>
</dbReference>
<dbReference type="CDD" id="cd00156">
    <property type="entry name" value="REC"/>
    <property type="match status" value="1"/>
</dbReference>
<dbReference type="PROSITE" id="PS50110">
    <property type="entry name" value="RESPONSE_REGULATORY"/>
    <property type="match status" value="1"/>
</dbReference>
<dbReference type="FunFam" id="3.30.565.10:FF:000049">
    <property type="entry name" value="Two-component sensor histidine kinase"/>
    <property type="match status" value="1"/>
</dbReference>
<comment type="caution">
    <text evidence="10">The sequence shown here is derived from an EMBL/GenBank/DDBJ whole genome shotgun (WGS) entry which is preliminary data.</text>
</comment>
<protein>
    <recommendedName>
        <fullName evidence="2">histidine kinase</fullName>
        <ecNumber evidence="2">2.7.13.3</ecNumber>
    </recommendedName>
</protein>
<feature type="coiled-coil region" evidence="7">
    <location>
        <begin position="62"/>
        <end position="106"/>
    </location>
</feature>
<dbReference type="SMART" id="SM00387">
    <property type="entry name" value="HATPase_c"/>
    <property type="match status" value="1"/>
</dbReference>
<dbReference type="GO" id="GO:0005886">
    <property type="term" value="C:plasma membrane"/>
    <property type="evidence" value="ECO:0007669"/>
    <property type="project" value="TreeGrafter"/>
</dbReference>
<dbReference type="AlphaFoldDB" id="A0A9Q3ZDI9"/>
<keyword evidence="5 10" id="KW-0418">Kinase</keyword>
<dbReference type="InterPro" id="IPR001789">
    <property type="entry name" value="Sig_transdc_resp-reg_receiver"/>
</dbReference>
<dbReference type="InterPro" id="IPR036097">
    <property type="entry name" value="HisK_dim/P_sf"/>
</dbReference>
<evidence type="ECO:0000313" key="10">
    <source>
        <dbReference type="EMBL" id="MCE7507586.1"/>
    </source>
</evidence>
<dbReference type="InterPro" id="IPR004358">
    <property type="entry name" value="Sig_transdc_His_kin-like_C"/>
</dbReference>
<dbReference type="InterPro" id="IPR005467">
    <property type="entry name" value="His_kinase_dom"/>
</dbReference>
<dbReference type="PROSITE" id="PS50109">
    <property type="entry name" value="HIS_KIN"/>
    <property type="match status" value="1"/>
</dbReference>
<dbReference type="SUPFAM" id="SSF47384">
    <property type="entry name" value="Homodimeric domain of signal transducing histidine kinase"/>
    <property type="match status" value="1"/>
</dbReference>